<dbReference type="SUPFAM" id="SSF55469">
    <property type="entry name" value="FMN-dependent nitroreductase-like"/>
    <property type="match status" value="1"/>
</dbReference>
<organism evidence="4 5">
    <name type="scientific">Aquamicrobium terrae</name>
    <dbReference type="NCBI Taxonomy" id="1324945"/>
    <lineage>
        <taxon>Bacteria</taxon>
        <taxon>Pseudomonadati</taxon>
        <taxon>Pseudomonadota</taxon>
        <taxon>Alphaproteobacteria</taxon>
        <taxon>Hyphomicrobiales</taxon>
        <taxon>Phyllobacteriaceae</taxon>
        <taxon>Aquamicrobium</taxon>
    </lineage>
</organism>
<evidence type="ECO:0000256" key="1">
    <source>
        <dbReference type="ARBA" id="ARBA00007118"/>
    </source>
</evidence>
<dbReference type="Pfam" id="PF00881">
    <property type="entry name" value="Nitroreductase"/>
    <property type="match status" value="1"/>
</dbReference>
<evidence type="ECO:0000256" key="2">
    <source>
        <dbReference type="ARBA" id="ARBA00023002"/>
    </source>
</evidence>
<feature type="domain" description="Nitroreductase" evidence="3">
    <location>
        <begin position="9"/>
        <end position="184"/>
    </location>
</feature>
<keyword evidence="5" id="KW-1185">Reference proteome</keyword>
<dbReference type="InterPro" id="IPR029479">
    <property type="entry name" value="Nitroreductase"/>
</dbReference>
<sequence>MPHPTIDLIERRVSANHFDPSHTLTNTEIEDLVRLATRAPTAFNLQNWRFIAVRKVEAKAKLRDLAYGQVKVSEAAVTFIICGQAPDHESLGERLWPFVETGLMPEAMASIWQESVHAKYADDPAASRDEAIRSATLGTATLIYAAEAMGFVSGPMIGFDAAAVSREFGLAEDEIPVMLLPVGRAASGNWPQKPRRLLSEVLQIS</sequence>
<dbReference type="InterPro" id="IPR000415">
    <property type="entry name" value="Nitroreductase-like"/>
</dbReference>
<dbReference type="Gene3D" id="3.40.109.10">
    <property type="entry name" value="NADH Oxidase"/>
    <property type="match status" value="1"/>
</dbReference>
<dbReference type="EMBL" id="JBEPML010000012">
    <property type="protein sequence ID" value="MET3793228.1"/>
    <property type="molecule type" value="Genomic_DNA"/>
</dbReference>
<dbReference type="PANTHER" id="PTHR43673:SF12">
    <property type="entry name" value="PROTEIN DRGA"/>
    <property type="match status" value="1"/>
</dbReference>
<dbReference type="PANTHER" id="PTHR43673">
    <property type="entry name" value="NAD(P)H NITROREDUCTASE YDGI-RELATED"/>
    <property type="match status" value="1"/>
</dbReference>
<comment type="caution">
    <text evidence="4">The sequence shown here is derived from an EMBL/GenBank/DDBJ whole genome shotgun (WGS) entry which is preliminary data.</text>
</comment>
<evidence type="ECO:0000259" key="3">
    <source>
        <dbReference type="Pfam" id="PF00881"/>
    </source>
</evidence>
<name>A0ABV2N2F3_9HYPH</name>
<gene>
    <name evidence="4" type="ORF">ABID37_003452</name>
</gene>
<reference evidence="4 5" key="1">
    <citation type="submission" date="2024-06" db="EMBL/GenBank/DDBJ databases">
        <title>Genomic Encyclopedia of Type Strains, Phase IV (KMG-IV): sequencing the most valuable type-strain genomes for metagenomic binning, comparative biology and taxonomic classification.</title>
        <authorList>
            <person name="Goeker M."/>
        </authorList>
    </citation>
    <scope>NUCLEOTIDE SEQUENCE [LARGE SCALE GENOMIC DNA]</scope>
    <source>
        <strain evidence="4 5">DSM 27865</strain>
    </source>
</reference>
<comment type="similarity">
    <text evidence="1">Belongs to the nitroreductase family.</text>
</comment>
<accession>A0ABV2N2F3</accession>
<protein>
    <submittedName>
        <fullName evidence="4">Nitroreductase</fullName>
    </submittedName>
</protein>
<evidence type="ECO:0000313" key="4">
    <source>
        <dbReference type="EMBL" id="MET3793228.1"/>
    </source>
</evidence>
<keyword evidence="2" id="KW-0560">Oxidoreductase</keyword>
<dbReference type="Proteomes" id="UP001549076">
    <property type="component" value="Unassembled WGS sequence"/>
</dbReference>
<evidence type="ECO:0000313" key="5">
    <source>
        <dbReference type="Proteomes" id="UP001549076"/>
    </source>
</evidence>
<proteinExistence type="inferred from homology"/>